<organism evidence="1 2">
    <name type="scientific">Guyanagaster necrorhizus</name>
    <dbReference type="NCBI Taxonomy" id="856835"/>
    <lineage>
        <taxon>Eukaryota</taxon>
        <taxon>Fungi</taxon>
        <taxon>Dikarya</taxon>
        <taxon>Basidiomycota</taxon>
        <taxon>Agaricomycotina</taxon>
        <taxon>Agaricomycetes</taxon>
        <taxon>Agaricomycetidae</taxon>
        <taxon>Agaricales</taxon>
        <taxon>Marasmiineae</taxon>
        <taxon>Physalacriaceae</taxon>
        <taxon>Guyanagaster</taxon>
    </lineage>
</organism>
<gene>
    <name evidence="1" type="ORF">BT62DRAFT_315543</name>
</gene>
<keyword evidence="2" id="KW-1185">Reference proteome</keyword>
<dbReference type="GeneID" id="66102773"/>
<evidence type="ECO:0000313" key="2">
    <source>
        <dbReference type="Proteomes" id="UP000812287"/>
    </source>
</evidence>
<name>A0A9P7VM89_9AGAR</name>
<evidence type="ECO:0000313" key="1">
    <source>
        <dbReference type="EMBL" id="KAG7443803.1"/>
    </source>
</evidence>
<protein>
    <submittedName>
        <fullName evidence="1">Uncharacterized protein</fullName>
    </submittedName>
</protein>
<dbReference type="AlphaFoldDB" id="A0A9P7VM89"/>
<accession>A0A9P7VM89</accession>
<dbReference type="RefSeq" id="XP_043037303.1">
    <property type="nucleotide sequence ID" value="XM_043180477.1"/>
</dbReference>
<sequence>MGEVENKLSSSPRLEMVNYEIKPHTTDVDLLPLLRAGFSSLDLDSSMINSTNTRIQRLDIEVQSRQKEIASIQSVLQRLQEECDHTVTDL</sequence>
<dbReference type="Proteomes" id="UP000812287">
    <property type="component" value="Unassembled WGS sequence"/>
</dbReference>
<reference evidence="1" key="1">
    <citation type="submission" date="2020-11" db="EMBL/GenBank/DDBJ databases">
        <title>Adaptations for nitrogen fixation in a non-lichenized fungal sporocarp promotes dispersal by wood-feeding termites.</title>
        <authorList>
            <consortium name="DOE Joint Genome Institute"/>
            <person name="Koch R.A."/>
            <person name="Yoon G."/>
            <person name="Arayal U."/>
            <person name="Lail K."/>
            <person name="Amirebrahimi M."/>
            <person name="Labutti K."/>
            <person name="Lipzen A."/>
            <person name="Riley R."/>
            <person name="Barry K."/>
            <person name="Henrissat B."/>
            <person name="Grigoriev I.V."/>
            <person name="Herr J.R."/>
            <person name="Aime M.C."/>
        </authorList>
    </citation>
    <scope>NUCLEOTIDE SEQUENCE</scope>
    <source>
        <strain evidence="1">MCA 3950</strain>
    </source>
</reference>
<comment type="caution">
    <text evidence="1">The sequence shown here is derived from an EMBL/GenBank/DDBJ whole genome shotgun (WGS) entry which is preliminary data.</text>
</comment>
<proteinExistence type="predicted"/>
<dbReference type="EMBL" id="MU250543">
    <property type="protein sequence ID" value="KAG7443803.1"/>
    <property type="molecule type" value="Genomic_DNA"/>
</dbReference>